<dbReference type="Gene3D" id="1.25.10.10">
    <property type="entry name" value="Leucine-rich Repeat Variant"/>
    <property type="match status" value="1"/>
</dbReference>
<evidence type="ECO:0000313" key="5">
    <source>
        <dbReference type="EMBL" id="MVU77230.1"/>
    </source>
</evidence>
<keyword evidence="6" id="KW-1185">Reference proteome</keyword>
<evidence type="ECO:0000256" key="3">
    <source>
        <dbReference type="SAM" id="SignalP"/>
    </source>
</evidence>
<dbReference type="InterPro" id="IPR019546">
    <property type="entry name" value="TAT_signal_bac_arc"/>
</dbReference>
<dbReference type="AlphaFoldDB" id="A0A7K1USA5"/>
<name>A0A7K1USA5_9NOCA</name>
<dbReference type="InterPro" id="IPR017850">
    <property type="entry name" value="Alkaline_phosphatase_core_sf"/>
</dbReference>
<comment type="caution">
    <text evidence="5">The sequence shown here is derived from an EMBL/GenBank/DDBJ whole genome shotgun (WGS) entry which is preliminary data.</text>
</comment>
<dbReference type="Pfam" id="PF13646">
    <property type="entry name" value="HEAT_2"/>
    <property type="match status" value="1"/>
</dbReference>
<dbReference type="GO" id="GO:0004065">
    <property type="term" value="F:arylsulfatase activity"/>
    <property type="evidence" value="ECO:0007669"/>
    <property type="project" value="TreeGrafter"/>
</dbReference>
<reference evidence="5 6" key="1">
    <citation type="submission" date="2019-12" db="EMBL/GenBank/DDBJ databases">
        <title>Nocardia sp. nov. ET3-3 isolated from soil.</title>
        <authorList>
            <person name="Kanchanasin P."/>
            <person name="Tanasupawat S."/>
            <person name="Yuki M."/>
            <person name="Kudo T."/>
        </authorList>
    </citation>
    <scope>NUCLEOTIDE SEQUENCE [LARGE SCALE GENOMIC DNA]</scope>
    <source>
        <strain evidence="5 6">ET3-3</strain>
    </source>
</reference>
<proteinExistence type="inferred from homology"/>
<sequence>MTTPIRHTDAVPTRRAFLGGAAAIAAAALAPALARAEDGPRPNILCLVSEDCGAQHLGCYGGIAHTPTLDQLAAQGVRWRNAFSAAPVCAPSRFAMISGITPESCAPANHMRAAGALPPFLDHAGWPRLLRQAGYYCTNNAKEDYNTADLDVGATWDESSGRAHWRNRPAGTPFFAIFNPMTTHEMSVFLNAPGLDQLDGKVSTPYLQELQSVHSAVLTPIVGGPTTPDQVRIPPYYPDTPTTRSDAALYMNQINQMDQEMASRLRELDEAGLADDTIVLYYSDHAGVLPRSKRFCYDSGLHIPLIARFGRNVAHLAPAPPGTVLDEPVCSGTALPPTILDLAGVGAPAWMDGTAFAGPRRATADYAFAMRNRMDERYDMVRTARDERFRYIRNYLPHLPNGLHVQFMWFQAGYREWDQLHHDGHLDEVTDRFWRARPAEELYDTLADPDEIHNLATDPAYTADLRRMSAALDDHMLAVVDDGFIPESEAAEGYTASRDPETYPLREVMDLAAIAIRRDPAALPALARKLASGNEIVRYWAATGCCMLDSDAVSAVDDLRRAFDAEPSPHVKVALAEALVRTVGDLQAVAHLGDTVVSHPDGWVRLQAANALDHLGERARAARPQLVTASSAPGKSDADGHVRTAAAHTVHALDNTAVGVP</sequence>
<dbReference type="PANTHER" id="PTHR42693:SF53">
    <property type="entry name" value="ENDO-4-O-SULFATASE"/>
    <property type="match status" value="1"/>
</dbReference>
<keyword evidence="2 5" id="KW-0378">Hydrolase</keyword>
<keyword evidence="3" id="KW-0732">Signal</keyword>
<protein>
    <submittedName>
        <fullName evidence="5">Sulfatase-like hydrolase/transferase</fullName>
    </submittedName>
</protein>
<feature type="signal peptide" evidence="3">
    <location>
        <begin position="1"/>
        <end position="36"/>
    </location>
</feature>
<dbReference type="SUPFAM" id="SSF48371">
    <property type="entry name" value="ARM repeat"/>
    <property type="match status" value="1"/>
</dbReference>
<dbReference type="InterPro" id="IPR006311">
    <property type="entry name" value="TAT_signal"/>
</dbReference>
<keyword evidence="5" id="KW-0808">Transferase</keyword>
<dbReference type="SUPFAM" id="SSF53649">
    <property type="entry name" value="Alkaline phosphatase-like"/>
    <property type="match status" value="1"/>
</dbReference>
<evidence type="ECO:0000256" key="2">
    <source>
        <dbReference type="ARBA" id="ARBA00022801"/>
    </source>
</evidence>
<evidence type="ECO:0000256" key="1">
    <source>
        <dbReference type="ARBA" id="ARBA00008779"/>
    </source>
</evidence>
<dbReference type="EMBL" id="WRPP01000001">
    <property type="protein sequence ID" value="MVU77230.1"/>
    <property type="molecule type" value="Genomic_DNA"/>
</dbReference>
<dbReference type="Gene3D" id="3.40.720.10">
    <property type="entry name" value="Alkaline Phosphatase, subunit A"/>
    <property type="match status" value="1"/>
</dbReference>
<comment type="similarity">
    <text evidence="1">Belongs to the sulfatase family.</text>
</comment>
<dbReference type="InterPro" id="IPR016024">
    <property type="entry name" value="ARM-type_fold"/>
</dbReference>
<dbReference type="InterPro" id="IPR011989">
    <property type="entry name" value="ARM-like"/>
</dbReference>
<accession>A0A7K1USA5</accession>
<feature type="chain" id="PRO_5038436151" evidence="3">
    <location>
        <begin position="37"/>
        <end position="661"/>
    </location>
</feature>
<organism evidence="5 6">
    <name type="scientific">Nocardia terrae</name>
    <dbReference type="NCBI Taxonomy" id="2675851"/>
    <lineage>
        <taxon>Bacteria</taxon>
        <taxon>Bacillati</taxon>
        <taxon>Actinomycetota</taxon>
        <taxon>Actinomycetes</taxon>
        <taxon>Mycobacteriales</taxon>
        <taxon>Nocardiaceae</taxon>
        <taxon>Nocardia</taxon>
    </lineage>
</organism>
<dbReference type="InterPro" id="IPR050738">
    <property type="entry name" value="Sulfatase"/>
</dbReference>
<dbReference type="CDD" id="cd16027">
    <property type="entry name" value="SGSH"/>
    <property type="match status" value="1"/>
</dbReference>
<dbReference type="GO" id="GO:0016740">
    <property type="term" value="F:transferase activity"/>
    <property type="evidence" value="ECO:0007669"/>
    <property type="project" value="UniProtKB-KW"/>
</dbReference>
<dbReference type="PANTHER" id="PTHR42693">
    <property type="entry name" value="ARYLSULFATASE FAMILY MEMBER"/>
    <property type="match status" value="1"/>
</dbReference>
<dbReference type="Pfam" id="PF00884">
    <property type="entry name" value="Sulfatase"/>
    <property type="match status" value="1"/>
</dbReference>
<evidence type="ECO:0000313" key="6">
    <source>
        <dbReference type="Proteomes" id="UP000466794"/>
    </source>
</evidence>
<dbReference type="PROSITE" id="PS51318">
    <property type="entry name" value="TAT"/>
    <property type="match status" value="1"/>
</dbReference>
<evidence type="ECO:0000259" key="4">
    <source>
        <dbReference type="Pfam" id="PF00884"/>
    </source>
</evidence>
<dbReference type="NCBIfam" id="TIGR01409">
    <property type="entry name" value="TAT_signal_seq"/>
    <property type="match status" value="1"/>
</dbReference>
<dbReference type="Proteomes" id="UP000466794">
    <property type="component" value="Unassembled WGS sequence"/>
</dbReference>
<dbReference type="RefSeq" id="WP_157387165.1">
    <property type="nucleotide sequence ID" value="NZ_WRPP01000001.1"/>
</dbReference>
<feature type="domain" description="Sulfatase N-terminal" evidence="4">
    <location>
        <begin position="42"/>
        <end position="345"/>
    </location>
</feature>
<dbReference type="InterPro" id="IPR000917">
    <property type="entry name" value="Sulfatase_N"/>
</dbReference>
<gene>
    <name evidence="5" type="ORF">GPX89_08210</name>
</gene>